<organism evidence="1 2">
    <name type="scientific">Reticulomyxa filosa</name>
    <dbReference type="NCBI Taxonomy" id="46433"/>
    <lineage>
        <taxon>Eukaryota</taxon>
        <taxon>Sar</taxon>
        <taxon>Rhizaria</taxon>
        <taxon>Retaria</taxon>
        <taxon>Foraminifera</taxon>
        <taxon>Monothalamids</taxon>
        <taxon>Reticulomyxidae</taxon>
        <taxon>Reticulomyxa</taxon>
    </lineage>
</organism>
<proteinExistence type="predicted"/>
<evidence type="ECO:0000313" key="1">
    <source>
        <dbReference type="EMBL" id="ETO33930.1"/>
    </source>
</evidence>
<evidence type="ECO:0000313" key="2">
    <source>
        <dbReference type="Proteomes" id="UP000023152"/>
    </source>
</evidence>
<reference evidence="1 2" key="1">
    <citation type="journal article" date="2013" name="Curr. Biol.">
        <title>The Genome of the Foraminiferan Reticulomyxa filosa.</title>
        <authorList>
            <person name="Glockner G."/>
            <person name="Hulsmann N."/>
            <person name="Schleicher M."/>
            <person name="Noegel A.A."/>
            <person name="Eichinger L."/>
            <person name="Gallinger C."/>
            <person name="Pawlowski J."/>
            <person name="Sierra R."/>
            <person name="Euteneuer U."/>
            <person name="Pillet L."/>
            <person name="Moustafa A."/>
            <person name="Platzer M."/>
            <person name="Groth M."/>
            <person name="Szafranski K."/>
            <person name="Schliwa M."/>
        </authorList>
    </citation>
    <scope>NUCLEOTIDE SEQUENCE [LARGE SCALE GENOMIC DNA]</scope>
</reference>
<dbReference type="Proteomes" id="UP000023152">
    <property type="component" value="Unassembled WGS sequence"/>
</dbReference>
<sequence>MVQVWIDVKSQHKLANALIDQLLDDFDAFNQKGNEIMNFMLSEEGLGLFQLTFFLFHQSTNYIIYIFFETSKIKVDVFDYFHHWLKQLCASVVKANVSVAYRTYTYVLYIFEQQQDYERVFEAFRSNQVFEDHTQNFAENDYVQQACGTSLMEARRDLVNFLTYNFDNMSAMHNRLLHFAQNEMDKEKLERFKIIRSAWDYIVQDAVDPQVFVCFFYFKKKSNLQVLKKIRNVYFGDEKQVDKEKYMEIEYLKERQAKRQKKSRKCKKEIRKQLLKQQQKQMEAMGPDVFKIVLDRIRTQAIYEKN</sequence>
<name>X6P5Z7_RETFI</name>
<dbReference type="AlphaFoldDB" id="X6P5Z7"/>
<accession>X6P5Z7</accession>
<keyword evidence="2" id="KW-1185">Reference proteome</keyword>
<gene>
    <name evidence="1" type="ORF">RFI_03166</name>
</gene>
<protein>
    <submittedName>
        <fullName evidence="1">Uncharacterized protein</fullName>
    </submittedName>
</protein>
<dbReference type="EMBL" id="ASPP01003024">
    <property type="protein sequence ID" value="ETO33930.1"/>
    <property type="molecule type" value="Genomic_DNA"/>
</dbReference>
<comment type="caution">
    <text evidence="1">The sequence shown here is derived from an EMBL/GenBank/DDBJ whole genome shotgun (WGS) entry which is preliminary data.</text>
</comment>